<dbReference type="PANTHER" id="PTHR30435">
    <property type="entry name" value="FLAGELLAR PROTEIN"/>
    <property type="match status" value="1"/>
</dbReference>
<dbReference type="Pfam" id="PF06429">
    <property type="entry name" value="Flg_bbr_C"/>
    <property type="match status" value="1"/>
</dbReference>
<comment type="subcellular location">
    <subcellularLocation>
        <location evidence="1 6">Bacterial flagellum basal body</location>
    </subcellularLocation>
</comment>
<keyword evidence="4 6" id="KW-0975">Bacterial flagellum</keyword>
<reference evidence="10" key="2">
    <citation type="journal article" date="2016" name="Genome Announc.">
        <title>Draft Genome Sequences of Two Novel Amoeba-Resistant Intranuclear Bacteria, 'Candidatus Berkiella cookevillensis' and 'Candidatus Berkiella aquae'.</title>
        <authorList>
            <person name="Mehari Y.T."/>
            <person name="Arivett B.A."/>
            <person name="Farone A.L."/>
            <person name="Gunderson J.H."/>
            <person name="Farone M.B."/>
        </authorList>
    </citation>
    <scope>NUCLEOTIDE SEQUENCE</scope>
    <source>
        <strain evidence="10">CC99</strain>
    </source>
</reference>
<reference evidence="10" key="3">
    <citation type="submission" date="2021-06" db="EMBL/GenBank/DDBJ databases">
        <title>Genomic Description and Analysis of Intracellular Bacteria, Candidatus Berkiella cookevillensis and Candidatus Berkiella aquae.</title>
        <authorList>
            <person name="Kidane D.T."/>
            <person name="Mehari Y.T."/>
            <person name="Rice F.C."/>
            <person name="Arivett B.A."/>
            <person name="Farone A.L."/>
            <person name="Berk S.G."/>
            <person name="Farone M.B."/>
        </authorList>
    </citation>
    <scope>NUCLEOTIDE SEQUENCE</scope>
    <source>
        <strain evidence="10">CC99</strain>
    </source>
</reference>
<evidence type="ECO:0000259" key="8">
    <source>
        <dbReference type="Pfam" id="PF06429"/>
    </source>
</evidence>
<keyword evidence="11" id="KW-1185">Reference proteome</keyword>
<dbReference type="OrthoDB" id="9794148at2"/>
<dbReference type="NCBIfam" id="TIGR01395">
    <property type="entry name" value="FlgC"/>
    <property type="match status" value="1"/>
</dbReference>
<dbReference type="PROSITE" id="PS00588">
    <property type="entry name" value="FLAGELLA_BB_ROD"/>
    <property type="match status" value="1"/>
</dbReference>
<evidence type="ECO:0000259" key="7">
    <source>
        <dbReference type="Pfam" id="PF00460"/>
    </source>
</evidence>
<dbReference type="PANTHER" id="PTHR30435:SF2">
    <property type="entry name" value="FLAGELLAR BASAL-BODY ROD PROTEIN FLGC"/>
    <property type="match status" value="1"/>
</dbReference>
<comment type="caution">
    <text evidence="9">The sequence shown here is derived from an EMBL/GenBank/DDBJ whole genome shotgun (WGS) entry which is preliminary data.</text>
</comment>
<dbReference type="EMBL" id="LKHV02000001">
    <property type="protein sequence ID" value="MCS5708629.1"/>
    <property type="molecule type" value="Genomic_DNA"/>
</dbReference>
<dbReference type="STRING" id="437022.CC99x_00009"/>
<protein>
    <recommendedName>
        <fullName evidence="3 6">Flagellar basal-body rod protein FlgC</fullName>
    </recommendedName>
</protein>
<feature type="domain" description="Flagellar basal-body/hook protein C-terminal" evidence="8">
    <location>
        <begin position="100"/>
        <end position="143"/>
    </location>
</feature>
<evidence type="ECO:0000256" key="4">
    <source>
        <dbReference type="ARBA" id="ARBA00023143"/>
    </source>
</evidence>
<evidence type="ECO:0000256" key="3">
    <source>
        <dbReference type="ARBA" id="ARBA00017941"/>
    </source>
</evidence>
<dbReference type="EMBL" id="LKHV01000001">
    <property type="protein sequence ID" value="KRG19788.1"/>
    <property type="molecule type" value="Genomic_DNA"/>
</dbReference>
<evidence type="ECO:0000256" key="2">
    <source>
        <dbReference type="ARBA" id="ARBA00009677"/>
    </source>
</evidence>
<evidence type="ECO:0000313" key="10">
    <source>
        <dbReference type="EMBL" id="MCS5708629.1"/>
    </source>
</evidence>
<dbReference type="AlphaFoldDB" id="A0A0Q9YGV2"/>
<dbReference type="GO" id="GO:0030694">
    <property type="term" value="C:bacterial-type flagellum basal body, rod"/>
    <property type="evidence" value="ECO:0007669"/>
    <property type="project" value="UniProtKB-UniRule"/>
</dbReference>
<dbReference type="PATRIC" id="fig|1590042.3.peg.8"/>
<dbReference type="Pfam" id="PF00460">
    <property type="entry name" value="Flg_bb_rod"/>
    <property type="match status" value="1"/>
</dbReference>
<keyword evidence="9" id="KW-0282">Flagellum</keyword>
<evidence type="ECO:0000313" key="9">
    <source>
        <dbReference type="EMBL" id="KRG19788.1"/>
    </source>
</evidence>
<gene>
    <name evidence="9" type="primary">flgC</name>
    <name evidence="9" type="ORF">CC99x_00009</name>
    <name evidence="10" type="ORF">CC99x_006860</name>
</gene>
<dbReference type="Proteomes" id="UP000051494">
    <property type="component" value="Unassembled WGS sequence"/>
</dbReference>
<name>A0A0Q9YGV2_9GAMM</name>
<dbReference type="InterPro" id="IPR001444">
    <property type="entry name" value="Flag_bb_rod_N"/>
</dbReference>
<evidence type="ECO:0000256" key="1">
    <source>
        <dbReference type="ARBA" id="ARBA00004117"/>
    </source>
</evidence>
<dbReference type="InterPro" id="IPR019776">
    <property type="entry name" value="Flagellar_basal_body_rod_CS"/>
</dbReference>
<comment type="subunit">
    <text evidence="5 6">The basal body constitutes a major portion of the flagellar organelle and consists of four rings (L,P,S, and M) mounted on a central rod. The rod consists of about 26 subunits of FlgG in the distal portion, and FlgB, FlgC and FlgF are thought to build up the proximal portion of the rod with about 6 subunits each.</text>
</comment>
<keyword evidence="9" id="KW-0966">Cell projection</keyword>
<accession>A0A0Q9YGV2</accession>
<evidence type="ECO:0000256" key="5">
    <source>
        <dbReference type="ARBA" id="ARBA00025933"/>
    </source>
</evidence>
<keyword evidence="9" id="KW-0969">Cilium</keyword>
<sequence>MGMFQIFDVAGQGMSAQTVRLNTTASNMANASSVSSSIDKTYRARNPVFATVLNNEAEADVAFDDSDYQSAGVQVLGIVESNKALQTKYEPEHPMANEEGYIFLPNVNMIHEMANMISASRTYQMNVQIMNTTKQLMQETIRLGR</sequence>
<reference evidence="9" key="1">
    <citation type="submission" date="2015-09" db="EMBL/GenBank/DDBJ databases">
        <title>Draft Genome Sequences of Two Novel Amoeba-resistant Intranuclear Bacteria, Candidatus Berkiella cookevillensis and Candidatus Berkiella aquae.</title>
        <authorList>
            <person name="Mehari Y.T."/>
            <person name="Arivett B.A."/>
            <person name="Farone A.L."/>
            <person name="Gunderson J.H."/>
            <person name="Farone M.B."/>
        </authorList>
    </citation>
    <scope>NUCLEOTIDE SEQUENCE [LARGE SCALE GENOMIC DNA]</scope>
    <source>
        <strain evidence="9">CC99</strain>
    </source>
</reference>
<organism evidence="9">
    <name type="scientific">Candidatus Berkiella cookevillensis</name>
    <dbReference type="NCBI Taxonomy" id="437022"/>
    <lineage>
        <taxon>Bacteria</taxon>
        <taxon>Pseudomonadati</taxon>
        <taxon>Pseudomonadota</taxon>
        <taxon>Gammaproteobacteria</taxon>
        <taxon>Candidatus Berkiellales</taxon>
        <taxon>Candidatus Berkiellaceae</taxon>
        <taxon>Candidatus Berkiella</taxon>
    </lineage>
</organism>
<comment type="similarity">
    <text evidence="2">Belongs to the flagella basal body rod proteins family.</text>
</comment>
<feature type="domain" description="Flagellar basal body rod protein N-terminal" evidence="7">
    <location>
        <begin position="8"/>
        <end position="32"/>
    </location>
</feature>
<evidence type="ECO:0000256" key="6">
    <source>
        <dbReference type="RuleBase" id="RU362062"/>
    </source>
</evidence>
<dbReference type="GO" id="GO:0071978">
    <property type="term" value="P:bacterial-type flagellum-dependent swarming motility"/>
    <property type="evidence" value="ECO:0007669"/>
    <property type="project" value="TreeGrafter"/>
</dbReference>
<dbReference type="RefSeq" id="WP_057622373.1">
    <property type="nucleotide sequence ID" value="NZ_LKHV02000001.1"/>
</dbReference>
<proteinExistence type="inferred from homology"/>
<evidence type="ECO:0000313" key="11">
    <source>
        <dbReference type="Proteomes" id="UP000051494"/>
    </source>
</evidence>
<dbReference type="InterPro" id="IPR006299">
    <property type="entry name" value="FlgC"/>
</dbReference>
<dbReference type="InterPro" id="IPR010930">
    <property type="entry name" value="Flg_bb/hook_C_dom"/>
</dbReference>